<keyword evidence="1" id="KW-0812">Transmembrane</keyword>
<keyword evidence="1" id="KW-1133">Transmembrane helix</keyword>
<dbReference type="AlphaFoldDB" id="E6JZA0"/>
<evidence type="ECO:0000256" key="1">
    <source>
        <dbReference type="SAM" id="Phobius"/>
    </source>
</evidence>
<feature type="transmembrane region" description="Helical" evidence="1">
    <location>
        <begin position="6"/>
        <end position="29"/>
    </location>
</feature>
<organism evidence="2 3">
    <name type="scientific">Parascardovia denticolens DSM 10105 = JCM 12538</name>
    <dbReference type="NCBI Taxonomy" id="864564"/>
    <lineage>
        <taxon>Bacteria</taxon>
        <taxon>Bacillati</taxon>
        <taxon>Actinomycetota</taxon>
        <taxon>Actinomycetes</taxon>
        <taxon>Bifidobacteriales</taxon>
        <taxon>Bifidobacteriaceae</taxon>
        <taxon>Parascardovia</taxon>
    </lineage>
</organism>
<dbReference type="Proteomes" id="UP000004946">
    <property type="component" value="Chromosome"/>
</dbReference>
<evidence type="ECO:0000313" key="2">
    <source>
        <dbReference type="EMBL" id="EFT83990.1"/>
    </source>
</evidence>
<keyword evidence="1" id="KW-0472">Membrane</keyword>
<proteinExistence type="predicted"/>
<accession>E6JZA0</accession>
<name>E6JZA0_PARDN</name>
<protein>
    <submittedName>
        <fullName evidence="2">Uncharacterized protein</fullName>
    </submittedName>
</protein>
<dbReference type="HOGENOM" id="CLU_3255223_0_0_11"/>
<evidence type="ECO:0000313" key="3">
    <source>
        <dbReference type="Proteomes" id="UP000004946"/>
    </source>
</evidence>
<keyword evidence="3" id="KW-1185">Reference proteome</keyword>
<reference evidence="2 3" key="1">
    <citation type="submission" date="2010-12" db="EMBL/GenBank/DDBJ databases">
        <authorList>
            <person name="Muzny D."/>
            <person name="Qin X."/>
            <person name="Buhay C."/>
            <person name="Dugan-Rocha S."/>
            <person name="Ding Y."/>
            <person name="Chen G."/>
            <person name="Hawes A."/>
            <person name="Holder M."/>
            <person name="Jhangiani S."/>
            <person name="Johnson A."/>
            <person name="Khan Z."/>
            <person name="Li Z."/>
            <person name="Liu W."/>
            <person name="Liu X."/>
            <person name="Perez L."/>
            <person name="Shen H."/>
            <person name="Wang Q."/>
            <person name="Watt J."/>
            <person name="Xi L."/>
            <person name="Xin Y."/>
            <person name="Zhou J."/>
            <person name="Deng J."/>
            <person name="Jiang H."/>
            <person name="Liu Y."/>
            <person name="Qu J."/>
            <person name="Song X.-Z."/>
            <person name="Zhang L."/>
            <person name="Villasana D."/>
            <person name="Johnson A."/>
            <person name="Liu J."/>
            <person name="Liyanage D."/>
            <person name="Lorensuhewa L."/>
            <person name="Robinson T."/>
            <person name="Song A."/>
            <person name="Song B.-B."/>
            <person name="Dinh H."/>
            <person name="Thornton R."/>
            <person name="Coyle M."/>
            <person name="Francisco L."/>
            <person name="Jackson L."/>
            <person name="Javaid M."/>
            <person name="Korchina V."/>
            <person name="Kovar C."/>
            <person name="Mata R."/>
            <person name="Mathew T."/>
            <person name="Ngo R."/>
            <person name="Nguyen L."/>
            <person name="Nguyen N."/>
            <person name="Okwuonu G."/>
            <person name="Ongeri F."/>
            <person name="Pham C."/>
            <person name="Simmons D."/>
            <person name="Wilczek-Boney K."/>
            <person name="Hale W."/>
            <person name="Jakkamsetti A."/>
            <person name="Pham P."/>
            <person name="Ruth R."/>
            <person name="San Lucas F."/>
            <person name="Warren J."/>
            <person name="Zhang J."/>
            <person name="Zhao Z."/>
            <person name="Zhou C."/>
            <person name="Zhu D."/>
            <person name="Lee S."/>
            <person name="Bess C."/>
            <person name="Blankenburg K."/>
            <person name="Forbes L."/>
            <person name="Fu Q."/>
            <person name="Gubbala S."/>
            <person name="Hirani K."/>
            <person name="Jayaseelan J.C."/>
            <person name="Lara F."/>
            <person name="Munidasa M."/>
            <person name="Palculict T."/>
            <person name="Patil S."/>
            <person name="Pu L.-L."/>
            <person name="Saada N."/>
            <person name="Tang L."/>
            <person name="Weissenberger G."/>
            <person name="Zhu Y."/>
            <person name="Hemphill L."/>
            <person name="Shang Y."/>
            <person name="Youmans B."/>
            <person name="Ayvaz T."/>
            <person name="Ross M."/>
            <person name="Santibanez J."/>
            <person name="Aqrawi P."/>
            <person name="Gross S."/>
            <person name="Joshi V."/>
            <person name="Fowler G."/>
            <person name="Nazareth L."/>
            <person name="Reid J."/>
            <person name="Worley K."/>
            <person name="Petrosino J."/>
            <person name="Highlander S."/>
            <person name="Gibbs R."/>
        </authorList>
    </citation>
    <scope>NUCLEOTIDE SEQUENCE [LARGE SCALE GENOMIC DNA]</scope>
    <source>
        <strain evidence="2 3">DSM 10105</strain>
    </source>
</reference>
<dbReference type="EMBL" id="AEON01000001">
    <property type="protein sequence ID" value="EFT83990.1"/>
    <property type="molecule type" value="Genomic_DNA"/>
</dbReference>
<comment type="caution">
    <text evidence="2">The sequence shown here is derived from an EMBL/GenBank/DDBJ whole genome shotgun (WGS) entry which is preliminary data.</text>
</comment>
<gene>
    <name evidence="2" type="ORF">HMPREF0620_0995</name>
</gene>
<sequence length="42" mass="4382">MTQVLPNFGFLGGLCQGILMIFGQCGIVLRVVGLFKAGKASP</sequence>